<dbReference type="FunFam" id="3.20.20.70:FF:000210">
    <property type="entry name" value="2-nitropropane dioxygenase"/>
    <property type="match status" value="1"/>
</dbReference>
<dbReference type="CDD" id="cd04730">
    <property type="entry name" value="NPD_like"/>
    <property type="match status" value="1"/>
</dbReference>
<comment type="similarity">
    <text evidence="1">Belongs to the nitronate monooxygenase family. NMO class I subfamily.</text>
</comment>
<sequence>MPLPQSWQGRLSVPVVAAPQFLVSGPDYVVEACKAGVVGTFPALNQRTPEGYDAWLAEITGRLPAGAAPFGVNLIVHRSNARLEPDLATTIKYKVPLIITSLGLRPDLIKAIQGYGGLVFHDVTTRRHAEKAIEAGVDGLIAVSAGAGGHAGKISAFALVPELRQLWQGPLLLGGAISTGNQIAAARLLGADAAYIGTRFIAVKESMAPEEHKQMVLAARAADIVYTPAISGVHGNFLRASIEAAGLNPDELPDAKSEHVGDHDKRPWKNIWSAGQGVGAIRDVPSMGELCARMGAEYREALAAAPGMAA</sequence>
<dbReference type="Pfam" id="PF03060">
    <property type="entry name" value="NMO"/>
    <property type="match status" value="1"/>
</dbReference>
<comment type="caution">
    <text evidence="6">The sequence shown here is derived from an EMBL/GenBank/DDBJ whole genome shotgun (WGS) entry which is preliminary data.</text>
</comment>
<evidence type="ECO:0000313" key="6">
    <source>
        <dbReference type="EMBL" id="RVT95915.1"/>
    </source>
</evidence>
<dbReference type="Proteomes" id="UP000282957">
    <property type="component" value="Unassembled WGS sequence"/>
</dbReference>
<dbReference type="AlphaFoldDB" id="A0A437ME76"/>
<organism evidence="6 7">
    <name type="scientific">Rhodovarius crocodyli</name>
    <dbReference type="NCBI Taxonomy" id="1979269"/>
    <lineage>
        <taxon>Bacteria</taxon>
        <taxon>Pseudomonadati</taxon>
        <taxon>Pseudomonadota</taxon>
        <taxon>Alphaproteobacteria</taxon>
        <taxon>Acetobacterales</taxon>
        <taxon>Roseomonadaceae</taxon>
        <taxon>Rhodovarius</taxon>
    </lineage>
</organism>
<dbReference type="RefSeq" id="WP_127787850.1">
    <property type="nucleotide sequence ID" value="NZ_SACL01000004.1"/>
</dbReference>
<dbReference type="InterPro" id="IPR004136">
    <property type="entry name" value="NMO"/>
</dbReference>
<dbReference type="PANTHER" id="PTHR42747">
    <property type="entry name" value="NITRONATE MONOOXYGENASE-RELATED"/>
    <property type="match status" value="1"/>
</dbReference>
<keyword evidence="3" id="KW-0288">FMN</keyword>
<dbReference type="SUPFAM" id="SSF51412">
    <property type="entry name" value="Inosine monophosphate dehydrogenase (IMPDH)"/>
    <property type="match status" value="1"/>
</dbReference>
<gene>
    <name evidence="6" type="ORF">EOD42_12310</name>
</gene>
<evidence type="ECO:0000256" key="2">
    <source>
        <dbReference type="ARBA" id="ARBA00022630"/>
    </source>
</evidence>
<dbReference type="EMBL" id="SACL01000004">
    <property type="protein sequence ID" value="RVT95915.1"/>
    <property type="molecule type" value="Genomic_DNA"/>
</dbReference>
<evidence type="ECO:0000256" key="4">
    <source>
        <dbReference type="ARBA" id="ARBA00023002"/>
    </source>
</evidence>
<keyword evidence="2" id="KW-0285">Flavoprotein</keyword>
<keyword evidence="7" id="KW-1185">Reference proteome</keyword>
<proteinExistence type="inferred from homology"/>
<keyword evidence="5 6" id="KW-0503">Monooxygenase</keyword>
<accession>A0A437ME76</accession>
<dbReference type="InterPro" id="IPR013785">
    <property type="entry name" value="Aldolase_TIM"/>
</dbReference>
<dbReference type="OrthoDB" id="9778912at2"/>
<dbReference type="GO" id="GO:0018580">
    <property type="term" value="F:nitronate monooxygenase activity"/>
    <property type="evidence" value="ECO:0007669"/>
    <property type="project" value="InterPro"/>
</dbReference>
<evidence type="ECO:0000256" key="3">
    <source>
        <dbReference type="ARBA" id="ARBA00022643"/>
    </source>
</evidence>
<evidence type="ECO:0000256" key="1">
    <source>
        <dbReference type="ARBA" id="ARBA00009881"/>
    </source>
</evidence>
<name>A0A437ME76_9PROT</name>
<evidence type="ECO:0000256" key="5">
    <source>
        <dbReference type="ARBA" id="ARBA00023033"/>
    </source>
</evidence>
<reference evidence="6 7" key="1">
    <citation type="submission" date="2019-01" db="EMBL/GenBank/DDBJ databases">
        <authorList>
            <person name="Chen W.-M."/>
        </authorList>
    </citation>
    <scope>NUCLEOTIDE SEQUENCE [LARGE SCALE GENOMIC DNA]</scope>
    <source>
        <strain evidence="6 7">CCP-6</strain>
    </source>
</reference>
<evidence type="ECO:0000313" key="7">
    <source>
        <dbReference type="Proteomes" id="UP000282957"/>
    </source>
</evidence>
<keyword evidence="4" id="KW-0560">Oxidoreductase</keyword>
<protein>
    <submittedName>
        <fullName evidence="6">Nitronate monooxygenase</fullName>
    </submittedName>
</protein>
<dbReference type="PANTHER" id="PTHR42747:SF4">
    <property type="entry name" value="BLR1330 PROTEIN"/>
    <property type="match status" value="1"/>
</dbReference>
<dbReference type="Gene3D" id="3.20.20.70">
    <property type="entry name" value="Aldolase class I"/>
    <property type="match status" value="1"/>
</dbReference>